<gene>
    <name evidence="1" type="ORF">ASPZODRAFT_145916</name>
</gene>
<proteinExistence type="predicted"/>
<organism evidence="1 2">
    <name type="scientific">Penicilliopsis zonata CBS 506.65</name>
    <dbReference type="NCBI Taxonomy" id="1073090"/>
    <lineage>
        <taxon>Eukaryota</taxon>
        <taxon>Fungi</taxon>
        <taxon>Dikarya</taxon>
        <taxon>Ascomycota</taxon>
        <taxon>Pezizomycotina</taxon>
        <taxon>Eurotiomycetes</taxon>
        <taxon>Eurotiomycetidae</taxon>
        <taxon>Eurotiales</taxon>
        <taxon>Aspergillaceae</taxon>
        <taxon>Penicilliopsis</taxon>
    </lineage>
</organism>
<reference evidence="2" key="1">
    <citation type="journal article" date="2017" name="Genome Biol.">
        <title>Comparative genomics reveals high biological diversity and specific adaptations in the industrially and medically important fungal genus Aspergillus.</title>
        <authorList>
            <person name="de Vries R.P."/>
            <person name="Riley R."/>
            <person name="Wiebenga A."/>
            <person name="Aguilar-Osorio G."/>
            <person name="Amillis S."/>
            <person name="Uchima C.A."/>
            <person name="Anderluh G."/>
            <person name="Asadollahi M."/>
            <person name="Askin M."/>
            <person name="Barry K."/>
            <person name="Battaglia E."/>
            <person name="Bayram O."/>
            <person name="Benocci T."/>
            <person name="Braus-Stromeyer S.A."/>
            <person name="Caldana C."/>
            <person name="Canovas D."/>
            <person name="Cerqueira G.C."/>
            <person name="Chen F."/>
            <person name="Chen W."/>
            <person name="Choi C."/>
            <person name="Clum A."/>
            <person name="Dos Santos R.A."/>
            <person name="Damasio A.R."/>
            <person name="Diallinas G."/>
            <person name="Emri T."/>
            <person name="Fekete E."/>
            <person name="Flipphi M."/>
            <person name="Freyberg S."/>
            <person name="Gallo A."/>
            <person name="Gournas C."/>
            <person name="Habgood R."/>
            <person name="Hainaut M."/>
            <person name="Harispe M.L."/>
            <person name="Henrissat B."/>
            <person name="Hilden K.S."/>
            <person name="Hope R."/>
            <person name="Hossain A."/>
            <person name="Karabika E."/>
            <person name="Karaffa L."/>
            <person name="Karanyi Z."/>
            <person name="Krasevec N."/>
            <person name="Kuo A."/>
            <person name="Kusch H."/>
            <person name="LaButti K."/>
            <person name="Lagendijk E.L."/>
            <person name="Lapidus A."/>
            <person name="Levasseur A."/>
            <person name="Lindquist E."/>
            <person name="Lipzen A."/>
            <person name="Logrieco A.F."/>
            <person name="MacCabe A."/>
            <person name="Maekelae M.R."/>
            <person name="Malavazi I."/>
            <person name="Melin P."/>
            <person name="Meyer V."/>
            <person name="Mielnichuk N."/>
            <person name="Miskei M."/>
            <person name="Molnar A.P."/>
            <person name="Mule G."/>
            <person name="Ngan C.Y."/>
            <person name="Orejas M."/>
            <person name="Orosz E."/>
            <person name="Ouedraogo J.P."/>
            <person name="Overkamp K.M."/>
            <person name="Park H.-S."/>
            <person name="Perrone G."/>
            <person name="Piumi F."/>
            <person name="Punt P.J."/>
            <person name="Ram A.F."/>
            <person name="Ramon A."/>
            <person name="Rauscher S."/>
            <person name="Record E."/>
            <person name="Riano-Pachon D.M."/>
            <person name="Robert V."/>
            <person name="Roehrig J."/>
            <person name="Ruller R."/>
            <person name="Salamov A."/>
            <person name="Salih N.S."/>
            <person name="Samson R.A."/>
            <person name="Sandor E."/>
            <person name="Sanguinetti M."/>
            <person name="Schuetze T."/>
            <person name="Sepcic K."/>
            <person name="Shelest E."/>
            <person name="Sherlock G."/>
            <person name="Sophianopoulou V."/>
            <person name="Squina F.M."/>
            <person name="Sun H."/>
            <person name="Susca A."/>
            <person name="Todd R.B."/>
            <person name="Tsang A."/>
            <person name="Unkles S.E."/>
            <person name="van de Wiele N."/>
            <person name="van Rossen-Uffink D."/>
            <person name="Oliveira J.V."/>
            <person name="Vesth T.C."/>
            <person name="Visser J."/>
            <person name="Yu J.-H."/>
            <person name="Zhou M."/>
            <person name="Andersen M.R."/>
            <person name="Archer D.B."/>
            <person name="Baker S.E."/>
            <person name="Benoit I."/>
            <person name="Brakhage A.A."/>
            <person name="Braus G.H."/>
            <person name="Fischer R."/>
            <person name="Frisvad J.C."/>
            <person name="Goldman G.H."/>
            <person name="Houbraken J."/>
            <person name="Oakley B."/>
            <person name="Pocsi I."/>
            <person name="Scazzocchio C."/>
            <person name="Seiboth B."/>
            <person name="vanKuyk P.A."/>
            <person name="Wortman J."/>
            <person name="Dyer P.S."/>
            <person name="Grigoriev I.V."/>
        </authorList>
    </citation>
    <scope>NUCLEOTIDE SEQUENCE [LARGE SCALE GENOMIC DNA]</scope>
    <source>
        <strain evidence="2">CBS 506.65</strain>
    </source>
</reference>
<dbReference type="VEuPathDB" id="FungiDB:ASPZODRAFT_145916"/>
<protein>
    <submittedName>
        <fullName evidence="1">Uncharacterized protein</fullName>
    </submittedName>
</protein>
<keyword evidence="2" id="KW-1185">Reference proteome</keyword>
<dbReference type="EMBL" id="KV878351">
    <property type="protein sequence ID" value="OJJ43561.1"/>
    <property type="molecule type" value="Genomic_DNA"/>
</dbReference>
<evidence type="ECO:0000313" key="1">
    <source>
        <dbReference type="EMBL" id="OJJ43561.1"/>
    </source>
</evidence>
<evidence type="ECO:0000313" key="2">
    <source>
        <dbReference type="Proteomes" id="UP000184188"/>
    </source>
</evidence>
<name>A0A1L9S8S3_9EURO</name>
<dbReference type="RefSeq" id="XP_022578071.1">
    <property type="nucleotide sequence ID" value="XM_022725127.1"/>
</dbReference>
<dbReference type="Proteomes" id="UP000184188">
    <property type="component" value="Unassembled WGS sequence"/>
</dbReference>
<dbReference type="OrthoDB" id="4381838at2759"/>
<dbReference type="GeneID" id="34611592"/>
<sequence length="353" mass="41209">MTRKPKGYYYSQAGPNHCWICGHSLEARHYVRIGKPPPLVREKQEWEQMWKERRQSRKTEKRVFAIDMSASELSRAFRVPGRWNTLFRMILERPGQPYKLSGIGDMVGARVSCLLLVPPDSEMAYIGAPAYKKNKYITVSPMRHPLARWRRKREKEEEENIVKGYAVHSRCWTLLERQLGSERMQHLDLVIAALKEYWKTGRRPNLYSTAMCPCYDPVHIPVVDKMMRTSVKTTGSSIGFAYLSTQFGLPLEIKYMVIEYLDVVSVRNMLWAFNEVLPASYWLAMMPTDLLFEIRDKEDAAPGTVNWASIAVLVIHRKVLEKWQVSLQLKNRQRIFHILQEVERNLTTDTSKT</sequence>
<dbReference type="AlphaFoldDB" id="A0A1L9S8S3"/>
<accession>A0A1L9S8S3</accession>